<dbReference type="PANTHER" id="PTHR30231">
    <property type="entry name" value="DNA POLYMERASE III SUBUNIT EPSILON"/>
    <property type="match status" value="1"/>
</dbReference>
<dbReference type="GO" id="GO:0003676">
    <property type="term" value="F:nucleic acid binding"/>
    <property type="evidence" value="ECO:0007669"/>
    <property type="project" value="InterPro"/>
</dbReference>
<feature type="region of interest" description="Disordered" evidence="1">
    <location>
        <begin position="192"/>
        <end position="232"/>
    </location>
</feature>
<keyword evidence="3" id="KW-0540">Nuclease</keyword>
<accession>A0A9X1QMY2</accession>
<dbReference type="EMBL" id="JAKGSI010000001">
    <property type="protein sequence ID" value="MCF4005596.1"/>
    <property type="molecule type" value="Genomic_DNA"/>
</dbReference>
<dbReference type="PANTHER" id="PTHR30231:SF42">
    <property type="entry name" value="EXONUCLEASE"/>
    <property type="match status" value="1"/>
</dbReference>
<comment type="caution">
    <text evidence="3">The sequence shown here is derived from an EMBL/GenBank/DDBJ whole genome shotgun (WGS) entry which is preliminary data.</text>
</comment>
<dbReference type="Gene3D" id="3.30.420.10">
    <property type="entry name" value="Ribonuclease H-like superfamily/Ribonuclease H"/>
    <property type="match status" value="1"/>
</dbReference>
<keyword evidence="3" id="KW-0269">Exonuclease</keyword>
<dbReference type="SMART" id="SM00479">
    <property type="entry name" value="EXOIII"/>
    <property type="match status" value="1"/>
</dbReference>
<dbReference type="GO" id="GO:0005829">
    <property type="term" value="C:cytosol"/>
    <property type="evidence" value="ECO:0007669"/>
    <property type="project" value="TreeGrafter"/>
</dbReference>
<dbReference type="RefSeq" id="WP_236117410.1">
    <property type="nucleotide sequence ID" value="NZ_JAKGSI010000001.1"/>
</dbReference>
<gene>
    <name evidence="3" type="ORF">L1O03_00140</name>
</gene>
<dbReference type="SUPFAM" id="SSF53098">
    <property type="entry name" value="Ribonuclease H-like"/>
    <property type="match status" value="1"/>
</dbReference>
<dbReference type="AlphaFoldDB" id="A0A9X1QMY2"/>
<keyword evidence="3" id="KW-0378">Hydrolase</keyword>
<evidence type="ECO:0000256" key="1">
    <source>
        <dbReference type="SAM" id="MobiDB-lite"/>
    </source>
</evidence>
<organism evidence="3 4">
    <name type="scientific">Corynebacterium uropygiale</name>
    <dbReference type="NCBI Taxonomy" id="1775911"/>
    <lineage>
        <taxon>Bacteria</taxon>
        <taxon>Bacillati</taxon>
        <taxon>Actinomycetota</taxon>
        <taxon>Actinomycetes</taxon>
        <taxon>Mycobacteriales</taxon>
        <taxon>Corynebacteriaceae</taxon>
        <taxon>Corynebacterium</taxon>
    </lineage>
</organism>
<keyword evidence="4" id="KW-1185">Reference proteome</keyword>
<proteinExistence type="predicted"/>
<reference evidence="3" key="1">
    <citation type="submission" date="2022-01" db="EMBL/GenBank/DDBJ databases">
        <title>Corynebacterium sp. nov isolated from isolated from the feces of the greater white-fronted geese (Anser albifrons) at Poyang Lake, PR China.</title>
        <authorList>
            <person name="Liu Q."/>
        </authorList>
    </citation>
    <scope>NUCLEOTIDE SEQUENCE</scope>
    <source>
        <strain evidence="3">JCM 32435</strain>
    </source>
</reference>
<feature type="domain" description="Exonuclease" evidence="2">
    <location>
        <begin position="241"/>
        <end position="408"/>
    </location>
</feature>
<dbReference type="Proteomes" id="UP001139336">
    <property type="component" value="Unassembled WGS sequence"/>
</dbReference>
<evidence type="ECO:0000259" key="2">
    <source>
        <dbReference type="SMART" id="SM00479"/>
    </source>
</evidence>
<name>A0A9X1QMY2_9CORY</name>
<protein>
    <submittedName>
        <fullName evidence="3">3'-5' exonuclease</fullName>
    </submittedName>
</protein>
<feature type="region of interest" description="Disordered" evidence="1">
    <location>
        <begin position="1"/>
        <end position="59"/>
    </location>
</feature>
<dbReference type="CDD" id="cd06130">
    <property type="entry name" value="DNA_pol_III_epsilon_like"/>
    <property type="match status" value="1"/>
</dbReference>
<dbReference type="Pfam" id="PF00929">
    <property type="entry name" value="RNase_T"/>
    <property type="match status" value="1"/>
</dbReference>
<dbReference type="InterPro" id="IPR012337">
    <property type="entry name" value="RNaseH-like_sf"/>
</dbReference>
<evidence type="ECO:0000313" key="3">
    <source>
        <dbReference type="EMBL" id="MCF4005596.1"/>
    </source>
</evidence>
<sequence>MGLLDWIRRRVSPQQATQPTYPGPVVPHVPQPPEPAPAPTPEIQPDPEPTPQNDLAPEGWFMPQYRDRDICDWIGDIADLKREGRLEEALELATGCMHAMVAAAEINPANVMEYYVIQVGIIQRKLKDYASEVEMLTDWLGRDLPAPRDDYRLEIRKRLAKAQALHAKAEGRDPSAFNAEWKRLVELSKKSKEPKAVEHASSGISTGRSLAHPKPRSSTSRPARRSGSRFVPSPAELLTPTFVAVDFETANRYSGASACQIALVKVHNGMIVERYSTLLKPPQELSYFEFTDLHGISARKVKRAPMWPHIAGDVSRFVSGLPVYAHNASFDAGVWRDLDVYFNTTSLPEPFFCTYRTARQIIPGLENYKLPTVVNACVPRYRLRHHKADSDAEACAFIVMSFQSLVANGGAF</sequence>
<dbReference type="InterPro" id="IPR036397">
    <property type="entry name" value="RNaseH_sf"/>
</dbReference>
<dbReference type="GO" id="GO:0008408">
    <property type="term" value="F:3'-5' exonuclease activity"/>
    <property type="evidence" value="ECO:0007669"/>
    <property type="project" value="TreeGrafter"/>
</dbReference>
<evidence type="ECO:0000313" key="4">
    <source>
        <dbReference type="Proteomes" id="UP001139336"/>
    </source>
</evidence>
<dbReference type="InterPro" id="IPR013520">
    <property type="entry name" value="Ribonucl_H"/>
</dbReference>
<feature type="compositionally biased region" description="Pro residues" evidence="1">
    <location>
        <begin position="21"/>
        <end position="50"/>
    </location>
</feature>